<feature type="region of interest" description="Disordered" evidence="2">
    <location>
        <begin position="255"/>
        <end position="297"/>
    </location>
</feature>
<evidence type="ECO:0000313" key="4">
    <source>
        <dbReference type="Proteomes" id="UP000292702"/>
    </source>
</evidence>
<evidence type="ECO:0000256" key="1">
    <source>
        <dbReference type="SAM" id="Coils"/>
    </source>
</evidence>
<evidence type="ECO:0000256" key="2">
    <source>
        <dbReference type="SAM" id="MobiDB-lite"/>
    </source>
</evidence>
<dbReference type="AlphaFoldDB" id="A0A4R0RP75"/>
<accession>A0A4R0RP75</accession>
<dbReference type="Proteomes" id="UP000292702">
    <property type="component" value="Unassembled WGS sequence"/>
</dbReference>
<comment type="caution">
    <text evidence="3">The sequence shown here is derived from an EMBL/GenBank/DDBJ whole genome shotgun (WGS) entry which is preliminary data.</text>
</comment>
<feature type="compositionally biased region" description="Polar residues" evidence="2">
    <location>
        <begin position="12"/>
        <end position="23"/>
    </location>
</feature>
<dbReference type="EMBL" id="RWJN01000040">
    <property type="protein sequence ID" value="TCD69486.1"/>
    <property type="molecule type" value="Genomic_DNA"/>
</dbReference>
<feature type="region of interest" description="Disordered" evidence="2">
    <location>
        <begin position="12"/>
        <end position="35"/>
    </location>
</feature>
<feature type="coiled-coil region" evidence="1">
    <location>
        <begin position="109"/>
        <end position="213"/>
    </location>
</feature>
<protein>
    <submittedName>
        <fullName evidence="3">Uncharacterized protein</fullName>
    </submittedName>
</protein>
<gene>
    <name evidence="3" type="ORF">EIP91_007416</name>
</gene>
<name>A0A4R0RP75_9APHY</name>
<organism evidence="3 4">
    <name type="scientific">Steccherinum ochraceum</name>
    <dbReference type="NCBI Taxonomy" id="92696"/>
    <lineage>
        <taxon>Eukaryota</taxon>
        <taxon>Fungi</taxon>
        <taxon>Dikarya</taxon>
        <taxon>Basidiomycota</taxon>
        <taxon>Agaricomycotina</taxon>
        <taxon>Agaricomycetes</taxon>
        <taxon>Polyporales</taxon>
        <taxon>Steccherinaceae</taxon>
        <taxon>Steccherinum</taxon>
    </lineage>
</organism>
<keyword evidence="4" id="KW-1185">Reference proteome</keyword>
<sequence>MKVFIQFASEFSGSPVASSSSRQDAVRPKQTPQYSPSVKMNVDLARRLLKKLGKHSEPRKVEKMLGHLAEVVSSLRKYTGKGDVLQALLLSISNYISRTLPLYTQASELLSLRDDLQRHEEDHADSLEEIKSLQQLVEKSRQQSNEVRERVKRRDHTILALRVEIEDINEQVSSTSRALQAYKAKDKEQRDRLMELEKKLIASKSEVNRLTEELGRYDSSGATSEEEGDVEVVSDDITSATALDESSDVEIISAPIPNRSQVRRGGATRTSNVTQMARRRKPVEVVVNPRPAKRRRV</sequence>
<dbReference type="Gene3D" id="1.10.287.1490">
    <property type="match status" value="1"/>
</dbReference>
<keyword evidence="1" id="KW-0175">Coiled coil</keyword>
<reference evidence="3 4" key="1">
    <citation type="submission" date="2018-11" db="EMBL/GenBank/DDBJ databases">
        <title>Genome assembly of Steccherinum ochraceum LE-BIN_3174, the white-rot fungus of the Steccherinaceae family (The Residual Polyporoid clade, Polyporales, Basidiomycota).</title>
        <authorList>
            <person name="Fedorova T.V."/>
            <person name="Glazunova O.A."/>
            <person name="Landesman E.O."/>
            <person name="Moiseenko K.V."/>
            <person name="Psurtseva N.V."/>
            <person name="Savinova O.S."/>
            <person name="Shakhova N.V."/>
            <person name="Tyazhelova T.V."/>
            <person name="Vasina D.V."/>
        </authorList>
    </citation>
    <scope>NUCLEOTIDE SEQUENCE [LARGE SCALE GENOMIC DNA]</scope>
    <source>
        <strain evidence="3 4">LE-BIN_3174</strain>
    </source>
</reference>
<proteinExistence type="predicted"/>
<evidence type="ECO:0000313" key="3">
    <source>
        <dbReference type="EMBL" id="TCD69486.1"/>
    </source>
</evidence>